<accession>A0ABS7JAI5</accession>
<protein>
    <recommendedName>
        <fullName evidence="3">Peptidase C-terminal archaeal/bacterial domain-containing protein</fullName>
    </recommendedName>
</protein>
<sequence length="241" mass="24064">MRISNRLAGVAMAGLITLAGCSSQSTGDAGLDGDDVATAGTDGQMTDAGEATDAFAWPGSLRVMGDGYPKSGDPCRRLGETAATSNYLDHTAVLVGCPGDATSAAATSITGNGSARVVGAADGVTFISVPETSSAASRTSGPTSFAGDITGNAIATHRFAASEGDTVNVTLDGPGSMYFNVLPPGGSPGDAIFVGSRAVDDADTWSAVAPATGEYSIIVYMMGNDKDSGATRSYELEVAKN</sequence>
<dbReference type="Gene3D" id="2.60.120.380">
    <property type="match status" value="1"/>
</dbReference>
<organism evidence="1 2">
    <name type="scientific">Qipengyuania pacifica</name>
    <dbReference type="NCBI Taxonomy" id="2860199"/>
    <lineage>
        <taxon>Bacteria</taxon>
        <taxon>Pseudomonadati</taxon>
        <taxon>Pseudomonadota</taxon>
        <taxon>Alphaproteobacteria</taxon>
        <taxon>Sphingomonadales</taxon>
        <taxon>Erythrobacteraceae</taxon>
        <taxon>Qipengyuania</taxon>
    </lineage>
</organism>
<evidence type="ECO:0008006" key="3">
    <source>
        <dbReference type="Google" id="ProtNLM"/>
    </source>
</evidence>
<comment type="caution">
    <text evidence="1">The sequence shown here is derived from an EMBL/GenBank/DDBJ whole genome shotgun (WGS) entry which is preliminary data.</text>
</comment>
<reference evidence="1 2" key="1">
    <citation type="submission" date="2021-08" db="EMBL/GenBank/DDBJ databases">
        <title>Comparative Genomics Analysis of the Genus Qipengyuania Reveals Extensive Genetic Diversity and Metabolic Versatility, Including the Description of Fifteen Novel Species.</title>
        <authorList>
            <person name="Liu Y."/>
        </authorList>
    </citation>
    <scope>NUCLEOTIDE SEQUENCE [LARGE SCALE GENOMIC DNA]</scope>
    <source>
        <strain evidence="1 2">GH25</strain>
    </source>
</reference>
<dbReference type="Proteomes" id="UP000776651">
    <property type="component" value="Unassembled WGS sequence"/>
</dbReference>
<name>A0ABS7JAI5_9SPHN</name>
<evidence type="ECO:0000313" key="1">
    <source>
        <dbReference type="EMBL" id="MBX7486971.1"/>
    </source>
</evidence>
<keyword evidence="2" id="KW-1185">Reference proteome</keyword>
<dbReference type="RefSeq" id="WP_221596289.1">
    <property type="nucleotide sequence ID" value="NZ_JAIGNQ010000001.1"/>
</dbReference>
<dbReference type="PROSITE" id="PS51257">
    <property type="entry name" value="PROKAR_LIPOPROTEIN"/>
    <property type="match status" value="1"/>
</dbReference>
<dbReference type="EMBL" id="JAIGNQ010000001">
    <property type="protein sequence ID" value="MBX7486971.1"/>
    <property type="molecule type" value="Genomic_DNA"/>
</dbReference>
<gene>
    <name evidence="1" type="ORF">K3177_00435</name>
</gene>
<evidence type="ECO:0000313" key="2">
    <source>
        <dbReference type="Proteomes" id="UP000776651"/>
    </source>
</evidence>
<proteinExistence type="predicted"/>